<accession>A0ABT8B5Z6</accession>
<dbReference type="EMBL" id="JAUFPU010000010">
    <property type="protein sequence ID" value="MDN3577682.1"/>
    <property type="molecule type" value="Genomic_DNA"/>
</dbReference>
<reference evidence="4" key="1">
    <citation type="journal article" date="2014" name="Int. J. Syst. Evol. Microbiol.">
        <title>Complete genome of a new Firmicutes species belonging to the dominant human colonic microbiota ('Ruminococcus bicirculans') reveals two chromosomes and a selective capacity to utilize plant glucans.</title>
        <authorList>
            <consortium name="NISC Comparative Sequencing Program"/>
            <person name="Wegmann U."/>
            <person name="Louis P."/>
            <person name="Goesmann A."/>
            <person name="Henrissat B."/>
            <person name="Duncan S.H."/>
            <person name="Flint H.J."/>
        </authorList>
    </citation>
    <scope>NUCLEOTIDE SEQUENCE</scope>
    <source>
        <strain evidence="4">CECT 7703</strain>
    </source>
</reference>
<sequence>MGRVKIHKKKNTYSLWDVDWGVYLPTLSRCLAYLLFAAAMTLANLPVAAEAKPPRRLALVIGNADYVHAGSLRNPRNDAVDICEALRQQGFASVCLENLPTAAVLHARIRDYAASLGPADIGVFYYAGHAVQIHGDNYLIPTEATLRSLAALENETVNLRVLMQALGEARNSLNLVVLDACRDNPWAGQLSRQGLARMDFVPAGTMVLYATGANEAAFDGSGRNGTLTRHFLQHIATPRLGIEDMLKRVSQGVQGETLLALGRKQVPYVYTSFTGEFCFAGCAPKSDLVELQRQYSDKQALENRLDAEVLAREAEGRRLRGELDRLAGSDSSDETVFKRSQQLQTRHEVNEQAAARVRAEASATRAMRQQLASQIAELQRQASQAEEAKRTSRYLPPPPL</sequence>
<keyword evidence="2" id="KW-1133">Transmembrane helix</keyword>
<evidence type="ECO:0000256" key="2">
    <source>
        <dbReference type="SAM" id="Phobius"/>
    </source>
</evidence>
<dbReference type="PANTHER" id="PTHR22576">
    <property type="entry name" value="MUCOSA ASSOCIATED LYMPHOID TISSUE LYMPHOMA TRANSLOCATION PROTEIN 1/PARACASPASE"/>
    <property type="match status" value="1"/>
</dbReference>
<dbReference type="InterPro" id="IPR001309">
    <property type="entry name" value="Pept_C14_p20"/>
</dbReference>
<dbReference type="InterPro" id="IPR052039">
    <property type="entry name" value="Caspase-related_regulators"/>
</dbReference>
<dbReference type="PROSITE" id="PS50208">
    <property type="entry name" value="CASPASE_P20"/>
    <property type="match status" value="1"/>
</dbReference>
<keyword evidence="2" id="KW-0472">Membrane</keyword>
<evidence type="ECO:0000259" key="3">
    <source>
        <dbReference type="PROSITE" id="PS50208"/>
    </source>
</evidence>
<gene>
    <name evidence="4" type="ORF">QWZ03_12955</name>
</gene>
<organism evidence="4 5">
    <name type="scientific">Chitinimonas viridis</name>
    <dbReference type="NCBI Taxonomy" id="664880"/>
    <lineage>
        <taxon>Bacteria</taxon>
        <taxon>Pseudomonadati</taxon>
        <taxon>Pseudomonadota</taxon>
        <taxon>Betaproteobacteria</taxon>
        <taxon>Neisseriales</taxon>
        <taxon>Chitinibacteraceae</taxon>
        <taxon>Chitinimonas</taxon>
    </lineage>
</organism>
<evidence type="ECO:0000313" key="4">
    <source>
        <dbReference type="EMBL" id="MDN3577682.1"/>
    </source>
</evidence>
<keyword evidence="2" id="KW-0812">Transmembrane</keyword>
<feature type="domain" description="Caspase family p20" evidence="3">
    <location>
        <begin position="54"/>
        <end position="185"/>
    </location>
</feature>
<dbReference type="PANTHER" id="PTHR22576:SF37">
    <property type="entry name" value="MUCOSA-ASSOCIATED LYMPHOID TISSUE LYMPHOMA TRANSLOCATION PROTEIN 1"/>
    <property type="match status" value="1"/>
</dbReference>
<protein>
    <submittedName>
        <fullName evidence="4">Caspase family protein</fullName>
    </submittedName>
</protein>
<dbReference type="SUPFAM" id="SSF52129">
    <property type="entry name" value="Caspase-like"/>
    <property type="match status" value="1"/>
</dbReference>
<dbReference type="Proteomes" id="UP001180081">
    <property type="component" value="Unassembled WGS sequence"/>
</dbReference>
<dbReference type="Pfam" id="PF00656">
    <property type="entry name" value="Peptidase_C14"/>
    <property type="match status" value="1"/>
</dbReference>
<feature type="region of interest" description="Disordered" evidence="1">
    <location>
        <begin position="372"/>
        <end position="400"/>
    </location>
</feature>
<dbReference type="InterPro" id="IPR029030">
    <property type="entry name" value="Caspase-like_dom_sf"/>
</dbReference>
<dbReference type="RefSeq" id="WP_290333101.1">
    <property type="nucleotide sequence ID" value="NZ_JAUFPU010000010.1"/>
</dbReference>
<dbReference type="Gene3D" id="3.40.50.1460">
    <property type="match status" value="1"/>
</dbReference>
<evidence type="ECO:0000313" key="5">
    <source>
        <dbReference type="Proteomes" id="UP001180081"/>
    </source>
</evidence>
<evidence type="ECO:0000256" key="1">
    <source>
        <dbReference type="SAM" id="MobiDB-lite"/>
    </source>
</evidence>
<feature type="transmembrane region" description="Helical" evidence="2">
    <location>
        <begin position="30"/>
        <end position="49"/>
    </location>
</feature>
<name>A0ABT8B5Z6_9NEIS</name>
<dbReference type="InterPro" id="IPR011600">
    <property type="entry name" value="Pept_C14_caspase"/>
</dbReference>
<feature type="region of interest" description="Disordered" evidence="1">
    <location>
        <begin position="322"/>
        <end position="351"/>
    </location>
</feature>
<reference evidence="4" key="2">
    <citation type="submission" date="2023-06" db="EMBL/GenBank/DDBJ databases">
        <authorList>
            <person name="Lucena T."/>
            <person name="Sun Q."/>
        </authorList>
    </citation>
    <scope>NUCLEOTIDE SEQUENCE</scope>
    <source>
        <strain evidence="4">CECT 7703</strain>
    </source>
</reference>
<keyword evidence="5" id="KW-1185">Reference proteome</keyword>
<comment type="caution">
    <text evidence="4">The sequence shown here is derived from an EMBL/GenBank/DDBJ whole genome shotgun (WGS) entry which is preliminary data.</text>
</comment>
<proteinExistence type="predicted"/>